<dbReference type="Proteomes" id="UP000075886">
    <property type="component" value="Unassembled WGS sequence"/>
</dbReference>
<evidence type="ECO:0000313" key="3">
    <source>
        <dbReference type="Proteomes" id="UP000075886"/>
    </source>
</evidence>
<feature type="compositionally biased region" description="Low complexity" evidence="1">
    <location>
        <begin position="279"/>
        <end position="294"/>
    </location>
</feature>
<dbReference type="EMBL" id="AXCN02000651">
    <property type="status" value="NOT_ANNOTATED_CDS"/>
    <property type="molecule type" value="Genomic_DNA"/>
</dbReference>
<feature type="region of interest" description="Disordered" evidence="1">
    <location>
        <begin position="454"/>
        <end position="487"/>
    </location>
</feature>
<evidence type="ECO:0000313" key="2">
    <source>
        <dbReference type="EnsemblMetazoa" id="AFAF011366-PA"/>
    </source>
</evidence>
<accession>A0A182QJB2</accession>
<dbReference type="VEuPathDB" id="VectorBase:AFAF011366"/>
<evidence type="ECO:0000256" key="1">
    <source>
        <dbReference type="SAM" id="MobiDB-lite"/>
    </source>
</evidence>
<feature type="region of interest" description="Disordered" evidence="1">
    <location>
        <begin position="232"/>
        <end position="311"/>
    </location>
</feature>
<dbReference type="EnsemblMetazoa" id="AFAF011366-RA">
    <property type="protein sequence ID" value="AFAF011366-PA"/>
    <property type="gene ID" value="AFAF011366"/>
</dbReference>
<dbReference type="AlphaFoldDB" id="A0A182QJB2"/>
<sequence length="487" mass="54568">MSNSEYLLVRDCQLNDLLNVEKNPMVLERICEGEKLQTAEFYTRQEKLFDLSVVKIYRKDRVNPPQPRIIRPALVSGTSDNATIVTVPPSMAVSNNELNIPAEGAFEPIRSNEDNAAAKADPYQMREETETIAFVMPSAINAITEDDNFGSKDMDGARDFLELCTGVELPPMTGRQTLTQEMLLSQFPSMNPIADNFQEMNVKDIGTPIFRRPLWTSTPFVKGALEAEGQLSEVVPQELPTLDTPDPVTDAVPEKSVPETRMPGASVEKTLVSNNAPTASVPVPVGESSSSAEGTDPPRPPARPHRQVGFTERLVPLDSSIRLPRARQSFDIFSLPHHECWNQMIQEVQTILLQERERAQPLVEDLIMREAVPEPKDSGYQQTMDEKFTNPQFEQSNSRIAQIEQSKERSCDINHQSALTIPDLAMSSNTNQLDQLPSLDKNFTEVSNPYKFPKSIDMERSKHLQPTTNNNKPNAKSPWCNRLIAKK</sequence>
<protein>
    <submittedName>
        <fullName evidence="2">Uncharacterized protein</fullName>
    </submittedName>
</protein>
<reference evidence="2" key="2">
    <citation type="submission" date="2020-05" db="UniProtKB">
        <authorList>
            <consortium name="EnsemblMetazoa"/>
        </authorList>
    </citation>
    <scope>IDENTIFICATION</scope>
    <source>
        <strain evidence="2">FAR1</strain>
    </source>
</reference>
<proteinExistence type="predicted"/>
<reference evidence="3" key="1">
    <citation type="submission" date="2014-01" db="EMBL/GenBank/DDBJ databases">
        <title>The Genome Sequence of Anopheles farauti FAR1 (V2).</title>
        <authorList>
            <consortium name="The Broad Institute Genomics Platform"/>
            <person name="Neafsey D.E."/>
            <person name="Besansky N."/>
            <person name="Howell P."/>
            <person name="Walton C."/>
            <person name="Young S.K."/>
            <person name="Zeng Q."/>
            <person name="Gargeya S."/>
            <person name="Fitzgerald M."/>
            <person name="Haas B."/>
            <person name="Abouelleil A."/>
            <person name="Allen A.W."/>
            <person name="Alvarado L."/>
            <person name="Arachchi H.M."/>
            <person name="Berlin A.M."/>
            <person name="Chapman S.B."/>
            <person name="Gainer-Dewar J."/>
            <person name="Goldberg J."/>
            <person name="Griggs A."/>
            <person name="Gujja S."/>
            <person name="Hansen M."/>
            <person name="Howarth C."/>
            <person name="Imamovic A."/>
            <person name="Ireland A."/>
            <person name="Larimer J."/>
            <person name="McCowan C."/>
            <person name="Murphy C."/>
            <person name="Pearson M."/>
            <person name="Poon T.W."/>
            <person name="Priest M."/>
            <person name="Roberts A."/>
            <person name="Saif S."/>
            <person name="Shea T."/>
            <person name="Sisk P."/>
            <person name="Sykes S."/>
            <person name="Wortman J."/>
            <person name="Nusbaum C."/>
            <person name="Birren B."/>
        </authorList>
    </citation>
    <scope>NUCLEOTIDE SEQUENCE [LARGE SCALE GENOMIC DNA]</scope>
    <source>
        <strain evidence="3">FAR1</strain>
    </source>
</reference>
<organism evidence="2 3">
    <name type="scientific">Anopheles farauti</name>
    <dbReference type="NCBI Taxonomy" id="69004"/>
    <lineage>
        <taxon>Eukaryota</taxon>
        <taxon>Metazoa</taxon>
        <taxon>Ecdysozoa</taxon>
        <taxon>Arthropoda</taxon>
        <taxon>Hexapoda</taxon>
        <taxon>Insecta</taxon>
        <taxon>Pterygota</taxon>
        <taxon>Neoptera</taxon>
        <taxon>Endopterygota</taxon>
        <taxon>Diptera</taxon>
        <taxon>Nematocera</taxon>
        <taxon>Culicoidea</taxon>
        <taxon>Culicidae</taxon>
        <taxon>Anophelinae</taxon>
        <taxon>Anopheles</taxon>
    </lineage>
</organism>
<feature type="compositionally biased region" description="Polar residues" evidence="1">
    <location>
        <begin position="464"/>
        <end position="474"/>
    </location>
</feature>
<keyword evidence="3" id="KW-1185">Reference proteome</keyword>
<name>A0A182QJB2_9DIPT</name>